<dbReference type="EMBL" id="MK072482">
    <property type="protein sequence ID" value="AYV85822.1"/>
    <property type="molecule type" value="Genomic_DNA"/>
</dbReference>
<protein>
    <submittedName>
        <fullName evidence="1">Uncharacterized protein</fullName>
    </submittedName>
</protein>
<reference evidence="1" key="1">
    <citation type="submission" date="2018-10" db="EMBL/GenBank/DDBJ databases">
        <title>Hidden diversity of soil giant viruses.</title>
        <authorList>
            <person name="Schulz F."/>
            <person name="Alteio L."/>
            <person name="Goudeau D."/>
            <person name="Ryan E.M."/>
            <person name="Malmstrom R.R."/>
            <person name="Blanchard J."/>
            <person name="Woyke T."/>
        </authorList>
    </citation>
    <scope>NUCLEOTIDE SEQUENCE</scope>
    <source>
        <strain evidence="1">SAV1</strain>
    </source>
</reference>
<feature type="non-terminal residue" evidence="1">
    <location>
        <position position="1"/>
    </location>
</feature>
<proteinExistence type="predicted"/>
<organism evidence="1">
    <name type="scientific">Satyrvirus sp</name>
    <dbReference type="NCBI Taxonomy" id="2487771"/>
    <lineage>
        <taxon>Viruses</taxon>
        <taxon>Varidnaviria</taxon>
        <taxon>Bamfordvirae</taxon>
        <taxon>Nucleocytoviricota</taxon>
        <taxon>Megaviricetes</taxon>
        <taxon>Imitervirales</taxon>
        <taxon>Mimiviridae</taxon>
        <taxon>Megamimivirinae</taxon>
    </lineage>
</organism>
<gene>
    <name evidence="1" type="ORF">Satyrvirus46_6</name>
</gene>
<name>A0A3G5AF64_9VIRU</name>
<accession>A0A3G5AF64</accession>
<sequence>LNIEFVHQDPTVWEDPCGNFVVPDYQKSSCRYVLKMRLDDNPYCVNMHFI</sequence>
<evidence type="ECO:0000313" key="1">
    <source>
        <dbReference type="EMBL" id="AYV85822.1"/>
    </source>
</evidence>